<feature type="compositionally biased region" description="Polar residues" evidence="2">
    <location>
        <begin position="653"/>
        <end position="662"/>
    </location>
</feature>
<feature type="compositionally biased region" description="Basic and acidic residues" evidence="2">
    <location>
        <begin position="197"/>
        <end position="206"/>
    </location>
</feature>
<feature type="region of interest" description="Disordered" evidence="2">
    <location>
        <begin position="651"/>
        <end position="684"/>
    </location>
</feature>
<protein>
    <submittedName>
        <fullName evidence="3">Uncharacterized protein</fullName>
    </submittedName>
</protein>
<feature type="compositionally biased region" description="Polar residues" evidence="2">
    <location>
        <begin position="290"/>
        <end position="306"/>
    </location>
</feature>
<feature type="coiled-coil region" evidence="1">
    <location>
        <begin position="338"/>
        <end position="512"/>
    </location>
</feature>
<dbReference type="Gene3D" id="1.10.287.1490">
    <property type="match status" value="1"/>
</dbReference>
<sequence>MDYTYGRNRESIANIESMLDSIFAEHPEATENEDGELLIPATHLPDVFKSLSESGLELLSKEEEESLKKLLSENPGMSVSSRLLIGFLAAKTKAATPPESTQNSSPEVSDGEDPLRGRSQDRHNQSRGGRSSSGSSVGTSRNFSRPPSRSGAPQTPRNSAFDTSRRQRATPLESAAPSSWSARPKAPHRRKSMDAGNKSDRDRSDGEITSPPSSYARGSSKTRRSRAPSNPTSPSPNAVGGLMSSPEPVYSPGHSPTFTPSRPRSRSHSQPFSLDADRSGGYSSPDEDYVSSQISSLPMPRSSSPTFEDDDEDEFSLSLVHERESTSSTASMEPMDRVEALTRANAEWQRKLREAEQTLQNKLSEHEYELEELQSKLEELRSELSATKREEKELRGKERANITQINSLESEVSKLTKAIEQARLTYQSLQKQYQEQCAVAERYRSDLRNRDETIRSLRDQIGLAEIEQQKWQNVQHAYEEKIGQLEDELVRAQETYSELDEQKNENLMLKETIDRMRFDMDELRNSLASGIHTTSGGASSGTTSRSNTVSKSLGAEILAKLAKQGEDGDVEDEDGEGDVEEDDGSGTDGGNETVVEEVEEGLGSGSEGEDIVQTYIRKVIKKKGTSKSKTVSRTVEETKVYADCSVQYDPTPFLSTSQTQTDPSPPPPVPPAKLDLGVQMTPPASPVRHSIEIETDPIPEPPKVFRDTVVGTDPMELGVKVVEVEKLVEVEKVVERLVEVEKEVERAKEKEIPRVLLDMQVQTEELKEEEEEEEEEDPATMASSSSTIRPPTPKANLLSLPQPQDAPPAYEPGEDEEEREWRLAAETLKKWHHGMKIPFEAAPGGVSDDALEEWKALKEELGVECEVIERVLKKSDKTGLPRGTDAASTSGSTEDDATANGKGKRRTSRLYNIYNTYVYKNRGSDGSGPSFLTQTVTHTILVAGLSTLIGMAIAPHMSPQFHIPGGATVYDRNAWASFNGLQAAGEGFGGGYGYGQADGAGAVWNFLGRVGGGAARIARGWPT</sequence>
<feature type="region of interest" description="Disordered" evidence="2">
    <location>
        <begin position="93"/>
        <end position="337"/>
    </location>
</feature>
<evidence type="ECO:0000313" key="4">
    <source>
        <dbReference type="Proteomes" id="UP000297245"/>
    </source>
</evidence>
<feature type="compositionally biased region" description="Low complexity" evidence="2">
    <location>
        <begin position="529"/>
        <end position="548"/>
    </location>
</feature>
<organism evidence="3 4">
    <name type="scientific">Dendrothele bispora (strain CBS 962.96)</name>
    <dbReference type="NCBI Taxonomy" id="1314807"/>
    <lineage>
        <taxon>Eukaryota</taxon>
        <taxon>Fungi</taxon>
        <taxon>Dikarya</taxon>
        <taxon>Basidiomycota</taxon>
        <taxon>Agaricomycotina</taxon>
        <taxon>Agaricomycetes</taxon>
        <taxon>Agaricomycetidae</taxon>
        <taxon>Agaricales</taxon>
        <taxon>Agaricales incertae sedis</taxon>
        <taxon>Dendrothele</taxon>
    </lineage>
</organism>
<feature type="compositionally biased region" description="Low complexity" evidence="2">
    <location>
        <begin position="126"/>
        <end position="141"/>
    </location>
</feature>
<keyword evidence="1" id="KW-0175">Coiled coil</keyword>
<dbReference type="Proteomes" id="UP000297245">
    <property type="component" value="Unassembled WGS sequence"/>
</dbReference>
<proteinExistence type="predicted"/>
<dbReference type="OrthoDB" id="432685at2759"/>
<feature type="compositionally biased region" description="Low complexity" evidence="2">
    <location>
        <begin position="227"/>
        <end position="238"/>
    </location>
</feature>
<gene>
    <name evidence="3" type="ORF">K435DRAFT_505835</name>
</gene>
<dbReference type="AlphaFoldDB" id="A0A4S8MT10"/>
<dbReference type="EMBL" id="ML179043">
    <property type="protein sequence ID" value="THV06323.1"/>
    <property type="molecule type" value="Genomic_DNA"/>
</dbReference>
<feature type="compositionally biased region" description="Basic and acidic residues" evidence="2">
    <location>
        <begin position="113"/>
        <end position="124"/>
    </location>
</feature>
<evidence type="ECO:0000256" key="1">
    <source>
        <dbReference type="SAM" id="Coils"/>
    </source>
</evidence>
<name>A0A4S8MT10_DENBC</name>
<feature type="compositionally biased region" description="Polar residues" evidence="2">
    <location>
        <begin position="142"/>
        <end position="162"/>
    </location>
</feature>
<feature type="region of interest" description="Disordered" evidence="2">
    <location>
        <begin position="529"/>
        <end position="549"/>
    </location>
</feature>
<feature type="compositionally biased region" description="Acidic residues" evidence="2">
    <location>
        <begin position="567"/>
        <end position="585"/>
    </location>
</feature>
<keyword evidence="4" id="KW-1185">Reference proteome</keyword>
<feature type="region of interest" description="Disordered" evidence="2">
    <location>
        <begin position="764"/>
        <end position="819"/>
    </location>
</feature>
<reference evidence="3 4" key="1">
    <citation type="journal article" date="2019" name="Nat. Ecol. Evol.">
        <title>Megaphylogeny resolves global patterns of mushroom evolution.</title>
        <authorList>
            <person name="Varga T."/>
            <person name="Krizsan K."/>
            <person name="Foldi C."/>
            <person name="Dima B."/>
            <person name="Sanchez-Garcia M."/>
            <person name="Sanchez-Ramirez S."/>
            <person name="Szollosi G.J."/>
            <person name="Szarkandi J.G."/>
            <person name="Papp V."/>
            <person name="Albert L."/>
            <person name="Andreopoulos W."/>
            <person name="Angelini C."/>
            <person name="Antonin V."/>
            <person name="Barry K.W."/>
            <person name="Bougher N.L."/>
            <person name="Buchanan P."/>
            <person name="Buyck B."/>
            <person name="Bense V."/>
            <person name="Catcheside P."/>
            <person name="Chovatia M."/>
            <person name="Cooper J."/>
            <person name="Damon W."/>
            <person name="Desjardin D."/>
            <person name="Finy P."/>
            <person name="Geml J."/>
            <person name="Haridas S."/>
            <person name="Hughes K."/>
            <person name="Justo A."/>
            <person name="Karasinski D."/>
            <person name="Kautmanova I."/>
            <person name="Kiss B."/>
            <person name="Kocsube S."/>
            <person name="Kotiranta H."/>
            <person name="LaButti K.M."/>
            <person name="Lechner B.E."/>
            <person name="Liimatainen K."/>
            <person name="Lipzen A."/>
            <person name="Lukacs Z."/>
            <person name="Mihaltcheva S."/>
            <person name="Morgado L.N."/>
            <person name="Niskanen T."/>
            <person name="Noordeloos M.E."/>
            <person name="Ohm R.A."/>
            <person name="Ortiz-Santana B."/>
            <person name="Ovrebo C."/>
            <person name="Racz N."/>
            <person name="Riley R."/>
            <person name="Savchenko A."/>
            <person name="Shiryaev A."/>
            <person name="Soop K."/>
            <person name="Spirin V."/>
            <person name="Szebenyi C."/>
            <person name="Tomsovsky M."/>
            <person name="Tulloss R.E."/>
            <person name="Uehling J."/>
            <person name="Grigoriev I.V."/>
            <person name="Vagvolgyi C."/>
            <person name="Papp T."/>
            <person name="Martin F.M."/>
            <person name="Miettinen O."/>
            <person name="Hibbett D.S."/>
            <person name="Nagy L.G."/>
        </authorList>
    </citation>
    <scope>NUCLEOTIDE SEQUENCE [LARGE SCALE GENOMIC DNA]</scope>
    <source>
        <strain evidence="3 4">CBS 962.96</strain>
    </source>
</reference>
<feature type="region of interest" description="Disordered" evidence="2">
    <location>
        <begin position="877"/>
        <end position="904"/>
    </location>
</feature>
<evidence type="ECO:0000256" key="2">
    <source>
        <dbReference type="SAM" id="MobiDB-lite"/>
    </source>
</evidence>
<feature type="region of interest" description="Disordered" evidence="2">
    <location>
        <begin position="561"/>
        <end position="592"/>
    </location>
</feature>
<feature type="compositionally biased region" description="Polar residues" evidence="2">
    <location>
        <begin position="210"/>
        <end position="219"/>
    </location>
</feature>
<accession>A0A4S8MT10</accession>
<feature type="compositionally biased region" description="Acidic residues" evidence="2">
    <location>
        <begin position="766"/>
        <end position="778"/>
    </location>
</feature>
<feature type="compositionally biased region" description="Polar residues" evidence="2">
    <location>
        <begin position="98"/>
        <end position="107"/>
    </location>
</feature>
<evidence type="ECO:0000313" key="3">
    <source>
        <dbReference type="EMBL" id="THV06323.1"/>
    </source>
</evidence>
<feature type="compositionally biased region" description="Low complexity" evidence="2">
    <location>
        <begin position="254"/>
        <end position="273"/>
    </location>
</feature>